<name>A0A1W4X4H6_AGRPL</name>
<keyword evidence="5" id="KW-1015">Disulfide bond</keyword>
<dbReference type="InterPro" id="IPR009011">
    <property type="entry name" value="Man6P_isomerase_rcpt-bd_dom_sf"/>
</dbReference>
<evidence type="ECO:0000256" key="8">
    <source>
        <dbReference type="ARBA" id="ARBA00041661"/>
    </source>
</evidence>
<dbReference type="PANTHER" id="PTHR15414:SF0">
    <property type="entry name" value="ENDOPLASMIC RETICULUM LECTIN 1"/>
    <property type="match status" value="1"/>
</dbReference>
<evidence type="ECO:0000256" key="9">
    <source>
        <dbReference type="SAM" id="SignalP"/>
    </source>
</evidence>
<dbReference type="KEGG" id="apln:108738378"/>
<dbReference type="Gene3D" id="2.70.130.10">
    <property type="entry name" value="Mannose-6-phosphate receptor binding domain"/>
    <property type="match status" value="2"/>
</dbReference>
<evidence type="ECO:0000313" key="11">
    <source>
        <dbReference type="Proteomes" id="UP000192223"/>
    </source>
</evidence>
<keyword evidence="11" id="KW-1185">Reference proteome</keyword>
<proteinExistence type="predicted"/>
<dbReference type="RefSeq" id="XP_018327278.1">
    <property type="nucleotide sequence ID" value="XM_018471776.2"/>
</dbReference>
<dbReference type="InParanoid" id="A0A1W4X4H6"/>
<comment type="subcellular location">
    <subcellularLocation>
        <location evidence="1">Endoplasmic reticulum lumen</location>
    </subcellularLocation>
</comment>
<dbReference type="SUPFAM" id="SSF50911">
    <property type="entry name" value="Mannose 6-phosphate receptor domain"/>
    <property type="match status" value="2"/>
</dbReference>
<organism evidence="11 12">
    <name type="scientific">Agrilus planipennis</name>
    <name type="common">Emerald ash borer</name>
    <name type="synonym">Agrilus marcopoli</name>
    <dbReference type="NCBI Taxonomy" id="224129"/>
    <lineage>
        <taxon>Eukaryota</taxon>
        <taxon>Metazoa</taxon>
        <taxon>Ecdysozoa</taxon>
        <taxon>Arthropoda</taxon>
        <taxon>Hexapoda</taxon>
        <taxon>Insecta</taxon>
        <taxon>Pterygota</taxon>
        <taxon>Neoptera</taxon>
        <taxon>Endopterygota</taxon>
        <taxon>Coleoptera</taxon>
        <taxon>Polyphaga</taxon>
        <taxon>Elateriformia</taxon>
        <taxon>Buprestoidea</taxon>
        <taxon>Buprestidae</taxon>
        <taxon>Agrilinae</taxon>
        <taxon>Agrilus</taxon>
    </lineage>
</organism>
<dbReference type="PANTHER" id="PTHR15414">
    <property type="entry name" value="OS-9-RELATED"/>
    <property type="match status" value="1"/>
</dbReference>
<sequence>MHYCAGLVILLFGCIICHNIEGFDDSILYDISWVSKDNNKPEYANLEYMIVTSSQKEKYKCMLPHIQEKEPNVSNSYDGPTPLELISPLFTQTACSFRLESYWTYEVCHGRFVRQYHEDREGKKVKIQEYILGKWEKNQYSTLLEQQKNLEIDKVPVKKVDGVSLPYFEITMGNGTLCELNQNKPRETKVLYLCYAHGKHEIYSLKEISTCVYEIIVLSPLLCAHPKYKPQESGEHSIDCMPLDDSPTKPRELLKIKAESNKFRRKADMDRIRLEFHPIDLNRKEETTPSKTPLDVSPVESFLAGKTCLNGGTGWWSYEFCYGKSVEQYHLHKDGSKISIKLGYFDKSKHLQWLSLHPHKKPKPVGQRTQLSHFYSGGDVCDKTGKPRQTEVKLKCSQNAKTSAVSLYLLEPRYCEYILGVESPLICKILDLADENGLIENVAENDIANEDSTVTIIRV</sequence>
<dbReference type="FunFam" id="2.70.130.10:FF:000003">
    <property type="entry name" value="Endoplasmic reticulum lectin 1"/>
    <property type="match status" value="1"/>
</dbReference>
<dbReference type="PROSITE" id="PS51914">
    <property type="entry name" value="MRH"/>
    <property type="match status" value="2"/>
</dbReference>
<keyword evidence="4" id="KW-0256">Endoplasmic reticulum</keyword>
<dbReference type="FunFam" id="2.70.130.10:FF:000001">
    <property type="entry name" value="Endoplasmic reticulum lectin 1"/>
    <property type="match status" value="1"/>
</dbReference>
<dbReference type="FunCoup" id="A0A1W4X4H6">
    <property type="interactions" value="1881"/>
</dbReference>
<dbReference type="Proteomes" id="UP000192223">
    <property type="component" value="Unplaced"/>
</dbReference>
<dbReference type="OrthoDB" id="239053at2759"/>
<comment type="function">
    <text evidence="6">Probable lectin that binds selectively to improperly folded lumenal proteins. May function in endoplasmic reticulum quality control and endoplasmic reticulum-associated degradation (ERAD) of both non-glycosylated proteins and glycoproteins.</text>
</comment>
<dbReference type="Pfam" id="PF07915">
    <property type="entry name" value="PRKCSH"/>
    <property type="match status" value="2"/>
</dbReference>
<dbReference type="InterPro" id="IPR045149">
    <property type="entry name" value="OS-9-like"/>
</dbReference>
<keyword evidence="2 9" id="KW-0732">Signal</keyword>
<evidence type="ECO:0000256" key="1">
    <source>
        <dbReference type="ARBA" id="ARBA00004319"/>
    </source>
</evidence>
<protein>
    <recommendedName>
        <fullName evidence="7">Endoplasmic reticulum lectin 1</fullName>
    </recommendedName>
    <alternativeName>
        <fullName evidence="8">ER lectin</fullName>
    </alternativeName>
</protein>
<evidence type="ECO:0000259" key="10">
    <source>
        <dbReference type="PROSITE" id="PS51914"/>
    </source>
</evidence>
<evidence type="ECO:0000313" key="12">
    <source>
        <dbReference type="RefSeq" id="XP_018327278.1"/>
    </source>
</evidence>
<feature type="signal peptide" evidence="9">
    <location>
        <begin position="1"/>
        <end position="22"/>
    </location>
</feature>
<dbReference type="AlphaFoldDB" id="A0A1W4X4H6"/>
<dbReference type="GeneID" id="108738378"/>
<keyword evidence="3" id="KW-0677">Repeat</keyword>
<reference evidence="12" key="1">
    <citation type="submission" date="2025-08" db="UniProtKB">
        <authorList>
            <consortium name="RefSeq"/>
        </authorList>
    </citation>
    <scope>IDENTIFICATION</scope>
    <source>
        <tissue evidence="12">Entire body</tissue>
    </source>
</reference>
<dbReference type="GO" id="GO:0030970">
    <property type="term" value="P:retrograde protein transport, ER to cytosol"/>
    <property type="evidence" value="ECO:0007669"/>
    <property type="project" value="TreeGrafter"/>
</dbReference>
<evidence type="ECO:0000256" key="7">
    <source>
        <dbReference type="ARBA" id="ARBA00041108"/>
    </source>
</evidence>
<dbReference type="InterPro" id="IPR012913">
    <property type="entry name" value="OS9-like_dom"/>
</dbReference>
<dbReference type="STRING" id="224129.A0A1W4X4H6"/>
<evidence type="ECO:0000256" key="2">
    <source>
        <dbReference type="ARBA" id="ARBA00022729"/>
    </source>
</evidence>
<feature type="chain" id="PRO_5010722724" description="Endoplasmic reticulum lectin 1" evidence="9">
    <location>
        <begin position="23"/>
        <end position="459"/>
    </location>
</feature>
<feature type="domain" description="MRH" evidence="10">
    <location>
        <begin position="306"/>
        <end position="429"/>
    </location>
</feature>
<dbReference type="GO" id="GO:0005788">
    <property type="term" value="C:endoplasmic reticulum lumen"/>
    <property type="evidence" value="ECO:0007669"/>
    <property type="project" value="UniProtKB-SubCell"/>
</dbReference>
<evidence type="ECO:0000256" key="5">
    <source>
        <dbReference type="ARBA" id="ARBA00023157"/>
    </source>
</evidence>
<accession>A0A1W4X4H6</accession>
<gene>
    <name evidence="12" type="primary">LOC108738378</name>
</gene>
<feature type="domain" description="MRH" evidence="10">
    <location>
        <begin position="93"/>
        <end position="225"/>
    </location>
</feature>
<evidence type="ECO:0000256" key="3">
    <source>
        <dbReference type="ARBA" id="ARBA00022737"/>
    </source>
</evidence>
<evidence type="ECO:0000256" key="4">
    <source>
        <dbReference type="ARBA" id="ARBA00022824"/>
    </source>
</evidence>
<evidence type="ECO:0000256" key="6">
    <source>
        <dbReference type="ARBA" id="ARBA00037585"/>
    </source>
</evidence>
<dbReference type="InterPro" id="IPR044865">
    <property type="entry name" value="MRH_dom"/>
</dbReference>
<dbReference type="GO" id="GO:0030968">
    <property type="term" value="P:endoplasmic reticulum unfolded protein response"/>
    <property type="evidence" value="ECO:0007669"/>
    <property type="project" value="InterPro"/>
</dbReference>